<dbReference type="OMA" id="MEYDINF"/>
<dbReference type="VEuPathDB" id="AmoebaDB:NfTy_090990"/>
<dbReference type="AlphaFoldDB" id="A0A6A5BFY4"/>
<dbReference type="Proteomes" id="UP000444721">
    <property type="component" value="Unassembled WGS sequence"/>
</dbReference>
<gene>
    <name evidence="2" type="ORF">FDP41_008260</name>
</gene>
<dbReference type="RefSeq" id="XP_044558269.1">
    <property type="nucleotide sequence ID" value="XM_044712095.1"/>
</dbReference>
<comment type="caution">
    <text evidence="2">The sequence shown here is derived from an EMBL/GenBank/DDBJ whole genome shotgun (WGS) entry which is preliminary data.</text>
</comment>
<reference evidence="2 3" key="1">
    <citation type="journal article" date="2019" name="Sci. Rep.">
        <title>Nanopore sequencing improves the draft genome of the human pathogenic amoeba Naegleria fowleri.</title>
        <authorList>
            <person name="Liechti N."/>
            <person name="Schurch N."/>
            <person name="Bruggmann R."/>
            <person name="Wittwer M."/>
        </authorList>
    </citation>
    <scope>NUCLEOTIDE SEQUENCE [LARGE SCALE GENOMIC DNA]</scope>
    <source>
        <strain evidence="2 3">ATCC 30894</strain>
    </source>
</reference>
<dbReference type="VEuPathDB" id="AmoebaDB:NF0002740"/>
<protein>
    <submittedName>
        <fullName evidence="2">Uncharacterized protein</fullName>
    </submittedName>
</protein>
<dbReference type="VEuPathDB" id="AmoebaDB:FDP41_008260"/>
<dbReference type="OrthoDB" id="10461797at2759"/>
<evidence type="ECO:0000313" key="2">
    <source>
        <dbReference type="EMBL" id="KAF0973556.1"/>
    </source>
</evidence>
<keyword evidence="1" id="KW-0472">Membrane</keyword>
<organism evidence="2 3">
    <name type="scientific">Naegleria fowleri</name>
    <name type="common">Brain eating amoeba</name>
    <dbReference type="NCBI Taxonomy" id="5763"/>
    <lineage>
        <taxon>Eukaryota</taxon>
        <taxon>Discoba</taxon>
        <taxon>Heterolobosea</taxon>
        <taxon>Tetramitia</taxon>
        <taxon>Eutetramitia</taxon>
        <taxon>Vahlkampfiidae</taxon>
        <taxon>Naegleria</taxon>
    </lineage>
</organism>
<feature type="transmembrane region" description="Helical" evidence="1">
    <location>
        <begin position="560"/>
        <end position="583"/>
    </location>
</feature>
<keyword evidence="1" id="KW-1133">Transmembrane helix</keyword>
<sequence>MNEGSLTINGDLSQNKTSFLDLGIIASNISFWCSCYDSLNHTSQVQLVLYQVTLKSPPPPTLQPKGSDTFQFRGPLSLSMFLSNEIPSTEGISQEIWYTFSTSQENPQFLVYDPTTPIILKSGDTWTVRAKTRWKFSSEFVLESSLVSETYSIMPQCPSPQTSPSPGIYNETVLNVNFSWNVVMENSSLYVNIDHSLNGNFKKWEFQDSITLLNDGRNHSIQAFVNGSTCSQSEILNGVYIFKKRIPQPQFIPPSSSEGFQQGTLLSVSCPSNYSLTLRVTSSSNQFVQQQISSPFLLRLNESIQIDAFCNEWKENVEFNANLSSINPSNVVSQIYQVFRIAKPVISQSSKTNVGALNLSISCFSYESSPCGILYTLDESISILGDFSDVMKNGVIFSNESIVNLTLSHYGLNSLKAVSVDLNTGAISQQVVEKLEPTLMFSPPLQEGETLASKMFINSVLVMVTFPIDAVAADIRIESLSSDQMATSISKTSKISPFTLTLDTNCSVFMNFSKLHHLPSKEFSFTIHVKKVAKQPIHLFPSLQIPITSSLQHTLYSVEIVLLVLSLTALSLIIGIIVVCIIVRKRKEKLHQQMVQKYDLQFERMDRQFQFFGSAEEEDVFSDLEEAAGENGMASDSVPNPQQ</sequence>
<proteinExistence type="predicted"/>
<dbReference type="EMBL" id="VFQX01000060">
    <property type="protein sequence ID" value="KAF0973556.1"/>
    <property type="molecule type" value="Genomic_DNA"/>
</dbReference>
<name>A0A6A5BFY4_NAEFO</name>
<dbReference type="GeneID" id="68115478"/>
<keyword evidence="3" id="KW-1185">Reference proteome</keyword>
<evidence type="ECO:0000256" key="1">
    <source>
        <dbReference type="SAM" id="Phobius"/>
    </source>
</evidence>
<evidence type="ECO:0000313" key="3">
    <source>
        <dbReference type="Proteomes" id="UP000444721"/>
    </source>
</evidence>
<accession>A0A6A5BFY4</accession>
<dbReference type="VEuPathDB" id="AmoebaDB:NF0002750"/>
<keyword evidence="1" id="KW-0812">Transmembrane</keyword>